<protein>
    <submittedName>
        <fullName evidence="1">Uncharacterized protein</fullName>
    </submittedName>
</protein>
<keyword evidence="2" id="KW-1185">Reference proteome</keyword>
<reference evidence="1" key="2">
    <citation type="journal article" date="2023" name="Science">
        <title>Genomic signatures of disease resistance in endangered staghorn corals.</title>
        <authorList>
            <person name="Vollmer S.V."/>
            <person name="Selwyn J.D."/>
            <person name="Despard B.A."/>
            <person name="Roesel C.L."/>
        </authorList>
    </citation>
    <scope>NUCLEOTIDE SEQUENCE</scope>
    <source>
        <strain evidence="1">K2</strain>
    </source>
</reference>
<reference evidence="1" key="1">
    <citation type="journal article" date="2023" name="G3 (Bethesda)">
        <title>Whole genome assembly and annotation of the endangered Caribbean coral Acropora cervicornis.</title>
        <authorList>
            <person name="Selwyn J.D."/>
            <person name="Vollmer S.V."/>
        </authorList>
    </citation>
    <scope>NUCLEOTIDE SEQUENCE</scope>
    <source>
        <strain evidence="1">K2</strain>
    </source>
</reference>
<proteinExistence type="predicted"/>
<dbReference type="Proteomes" id="UP001249851">
    <property type="component" value="Unassembled WGS sequence"/>
</dbReference>
<comment type="caution">
    <text evidence="1">The sequence shown here is derived from an EMBL/GenBank/DDBJ whole genome shotgun (WGS) entry which is preliminary data.</text>
</comment>
<dbReference type="AlphaFoldDB" id="A0AAD9V3J3"/>
<gene>
    <name evidence="1" type="ORF">P5673_017383</name>
</gene>
<dbReference type="EMBL" id="JARQWQ010000038">
    <property type="protein sequence ID" value="KAK2559832.1"/>
    <property type="molecule type" value="Genomic_DNA"/>
</dbReference>
<name>A0AAD9V3J3_ACRCE</name>
<organism evidence="1 2">
    <name type="scientific">Acropora cervicornis</name>
    <name type="common">Staghorn coral</name>
    <dbReference type="NCBI Taxonomy" id="6130"/>
    <lineage>
        <taxon>Eukaryota</taxon>
        <taxon>Metazoa</taxon>
        <taxon>Cnidaria</taxon>
        <taxon>Anthozoa</taxon>
        <taxon>Hexacorallia</taxon>
        <taxon>Scleractinia</taxon>
        <taxon>Astrocoeniina</taxon>
        <taxon>Acroporidae</taxon>
        <taxon>Acropora</taxon>
    </lineage>
</organism>
<sequence>MDHTPCKAVTARPGMIGAKHFFLNVHVQRLNDCDQTLRLNMTTQFLLAAILIRNRQNPCELSFSAGRLNSQLSPSFTQQNSAEFSSESRIHASIYEWVNCVGEVEEKHTEELYVSRHLANETKSP</sequence>
<evidence type="ECO:0000313" key="1">
    <source>
        <dbReference type="EMBL" id="KAK2559832.1"/>
    </source>
</evidence>
<evidence type="ECO:0000313" key="2">
    <source>
        <dbReference type="Proteomes" id="UP001249851"/>
    </source>
</evidence>
<accession>A0AAD9V3J3</accession>